<proteinExistence type="inferred from homology"/>
<dbReference type="RefSeq" id="WP_261234403.1">
    <property type="nucleotide sequence ID" value="NZ_JAMXFA010000003.1"/>
</dbReference>
<comment type="similarity">
    <text evidence="8 9">Belongs to the TonB-dependent receptor family.</text>
</comment>
<evidence type="ECO:0000256" key="3">
    <source>
        <dbReference type="ARBA" id="ARBA00022452"/>
    </source>
</evidence>
<keyword evidence="2 8" id="KW-0813">Transport</keyword>
<evidence type="ECO:0000256" key="5">
    <source>
        <dbReference type="ARBA" id="ARBA00023077"/>
    </source>
</evidence>
<accession>A0ABT2N5N5</accession>
<keyword evidence="15" id="KW-1185">Reference proteome</keyword>
<feature type="compositionally biased region" description="Low complexity" evidence="10">
    <location>
        <begin position="147"/>
        <end position="168"/>
    </location>
</feature>
<keyword evidence="4 8" id="KW-0812">Transmembrane</keyword>
<dbReference type="InterPro" id="IPR021731">
    <property type="entry name" value="AMIN_dom"/>
</dbReference>
<organism evidence="14 15">
    <name type="scientific">Laspinema olomoucense D3b</name>
    <dbReference type="NCBI Taxonomy" id="2953688"/>
    <lineage>
        <taxon>Bacteria</taxon>
        <taxon>Bacillati</taxon>
        <taxon>Cyanobacteriota</taxon>
        <taxon>Cyanophyceae</taxon>
        <taxon>Oscillatoriophycideae</taxon>
        <taxon>Oscillatoriales</taxon>
        <taxon>Laspinemataceae</taxon>
        <taxon>Laspinema</taxon>
        <taxon>Laspinema olomoucense</taxon>
    </lineage>
</organism>
<dbReference type="Pfam" id="PF07715">
    <property type="entry name" value="Plug"/>
    <property type="match status" value="1"/>
</dbReference>
<sequence>MASTIALVAAGPLSAQVALITGVRLNPTPTGVEVVLETLAGGTPEVLTSQDGETFIADIVNAQLRLPGGENFLADNPIEGISAIAVTAVEGNQVRVTVTGATAVPVTDLVVENGQIGLRVTPSAETVTVPPPPTETETSPETETESETVPTDGESPETSPETESETVPADGEIIELIVTATRIAEQITDVPASISVVGEEKIAEQTRLTRDLGTILSQEVPGLSVGTQSASTFGQTLRGRNISVIIDGVPQSTNRNAARDLRTIDPSAIERVEVLRGPTAIYGDGATGGVINIITKRGRGEGLQAETTVDLNAFPTNVGETFGQNIQQSFSGNFDNFDFALNGSFSNSDAQFDAQGDRIPPDPNGQGGLSDTTTLNLLSKVGFNFTDSQRIQLTLNYFRDNQDTDYTSDPIVNTIPGRQQSRTRRGLDLDESQKTETLNASLDYSHNDILGSSVQGQIYYRDYFTRFFPFDARTFANLGNTIFQSRVESEKYGARLQIDTPIVDAERANLLWGVDLVRENTEQPVSIFDPVAFDNSNGLVYDKTGNRTWAPLQRQNNIGLFGQLKWNVSDRLVLRGGVRHERITVDVNDYTTLAGNRIEGGELDYNATVFNVGGVVYPTERISLFAGFSQGFSIADVGFVLRSAPAGFTVEQLNPEAQKVNNYEIGIRGNYARVQASLAGFYNTSNLGTSFNQENYEIVRAPERVYGVEFALDAQPSDAWALGTSFTWSEGGADFNEDDDYESPLNGFRISPIKITAYLENESLPGWRNRLQALYSGTRNPTGQSFGLGEVESYFTLDFISSLNIGRGRLVLGVENLLNTEYFPVVSQLQGLDTGYTAARGRSIRLGYSFSW</sequence>
<keyword evidence="5 9" id="KW-0798">TonB box</keyword>
<dbReference type="PROSITE" id="PS52016">
    <property type="entry name" value="TONB_DEPENDENT_REC_3"/>
    <property type="match status" value="1"/>
</dbReference>
<dbReference type="InterPro" id="IPR039426">
    <property type="entry name" value="TonB-dep_rcpt-like"/>
</dbReference>
<dbReference type="PANTHER" id="PTHR30069">
    <property type="entry name" value="TONB-DEPENDENT OUTER MEMBRANE RECEPTOR"/>
    <property type="match status" value="1"/>
</dbReference>
<feature type="domain" description="TonB-dependent receptor-like beta-barrel" evidence="11">
    <location>
        <begin position="384"/>
        <end position="817"/>
    </location>
</feature>
<evidence type="ECO:0000313" key="14">
    <source>
        <dbReference type="EMBL" id="MCT7976596.1"/>
    </source>
</evidence>
<dbReference type="InterPro" id="IPR012910">
    <property type="entry name" value="Plug_dom"/>
</dbReference>
<dbReference type="InterPro" id="IPR036942">
    <property type="entry name" value="Beta-barrel_TonB_sf"/>
</dbReference>
<name>A0ABT2N5N5_9CYAN</name>
<keyword evidence="6 8" id="KW-0472">Membrane</keyword>
<gene>
    <name evidence="14" type="ORF">NG792_02505</name>
</gene>
<dbReference type="EMBL" id="JAMXFA010000003">
    <property type="protein sequence ID" value="MCT7976596.1"/>
    <property type="molecule type" value="Genomic_DNA"/>
</dbReference>
<comment type="subcellular location">
    <subcellularLocation>
        <location evidence="1 8">Cell outer membrane</location>
        <topology evidence="1 8">Multi-pass membrane protein</topology>
    </subcellularLocation>
</comment>
<evidence type="ECO:0000259" key="13">
    <source>
        <dbReference type="Pfam" id="PF11741"/>
    </source>
</evidence>
<evidence type="ECO:0000256" key="7">
    <source>
        <dbReference type="ARBA" id="ARBA00023237"/>
    </source>
</evidence>
<dbReference type="Proteomes" id="UP001525961">
    <property type="component" value="Unassembled WGS sequence"/>
</dbReference>
<feature type="domain" description="AMIN" evidence="13">
    <location>
        <begin position="23"/>
        <end position="104"/>
    </location>
</feature>
<protein>
    <submittedName>
        <fullName evidence="14">TonB-dependent receptor</fullName>
    </submittedName>
</protein>
<evidence type="ECO:0000256" key="4">
    <source>
        <dbReference type="ARBA" id="ARBA00022692"/>
    </source>
</evidence>
<keyword evidence="14" id="KW-0675">Receptor</keyword>
<dbReference type="Gene3D" id="2.170.130.10">
    <property type="entry name" value="TonB-dependent receptor, plug domain"/>
    <property type="match status" value="1"/>
</dbReference>
<dbReference type="Gene3D" id="2.40.170.20">
    <property type="entry name" value="TonB-dependent receptor, beta-barrel domain"/>
    <property type="match status" value="1"/>
</dbReference>
<dbReference type="InterPro" id="IPR037066">
    <property type="entry name" value="Plug_dom_sf"/>
</dbReference>
<keyword evidence="3 8" id="KW-1134">Transmembrane beta strand</keyword>
<evidence type="ECO:0000313" key="15">
    <source>
        <dbReference type="Proteomes" id="UP001525961"/>
    </source>
</evidence>
<dbReference type="Pfam" id="PF11741">
    <property type="entry name" value="AMIN"/>
    <property type="match status" value="1"/>
</dbReference>
<feature type="region of interest" description="Disordered" evidence="10">
    <location>
        <begin position="123"/>
        <end position="171"/>
    </location>
</feature>
<evidence type="ECO:0000259" key="11">
    <source>
        <dbReference type="Pfam" id="PF00593"/>
    </source>
</evidence>
<comment type="caution">
    <text evidence="14">The sequence shown here is derived from an EMBL/GenBank/DDBJ whole genome shotgun (WGS) entry which is preliminary data.</text>
</comment>
<dbReference type="SUPFAM" id="SSF56935">
    <property type="entry name" value="Porins"/>
    <property type="match status" value="1"/>
</dbReference>
<evidence type="ECO:0000256" key="6">
    <source>
        <dbReference type="ARBA" id="ARBA00023136"/>
    </source>
</evidence>
<evidence type="ECO:0000256" key="1">
    <source>
        <dbReference type="ARBA" id="ARBA00004571"/>
    </source>
</evidence>
<dbReference type="InterPro" id="IPR000531">
    <property type="entry name" value="Beta-barrel_TonB"/>
</dbReference>
<evidence type="ECO:0000256" key="10">
    <source>
        <dbReference type="SAM" id="MobiDB-lite"/>
    </source>
</evidence>
<keyword evidence="7 8" id="KW-0998">Cell outer membrane</keyword>
<evidence type="ECO:0000259" key="12">
    <source>
        <dbReference type="Pfam" id="PF07715"/>
    </source>
</evidence>
<dbReference type="CDD" id="cd01347">
    <property type="entry name" value="ligand_gated_channel"/>
    <property type="match status" value="1"/>
</dbReference>
<evidence type="ECO:0000256" key="8">
    <source>
        <dbReference type="PROSITE-ProRule" id="PRU01360"/>
    </source>
</evidence>
<reference evidence="14 15" key="1">
    <citation type="journal article" date="2022" name="Front. Microbiol.">
        <title>High genomic differentiation and limited gene flow indicate recent cryptic speciation within the genus Laspinema (cyanobacteria).</title>
        <authorList>
            <person name="Stanojkovic A."/>
            <person name="Skoupy S."/>
            <person name="Skaloud P."/>
            <person name="Dvorak P."/>
        </authorList>
    </citation>
    <scope>NUCLEOTIDE SEQUENCE [LARGE SCALE GENOMIC DNA]</scope>
    <source>
        <strain evidence="14 15">D3b</strain>
    </source>
</reference>
<dbReference type="PANTHER" id="PTHR30069:SF42">
    <property type="entry name" value="FERRIC AEROBACTIN RECEPTOR"/>
    <property type="match status" value="1"/>
</dbReference>
<dbReference type="Pfam" id="PF00593">
    <property type="entry name" value="TonB_dep_Rec_b-barrel"/>
    <property type="match status" value="1"/>
</dbReference>
<evidence type="ECO:0000256" key="9">
    <source>
        <dbReference type="RuleBase" id="RU003357"/>
    </source>
</evidence>
<evidence type="ECO:0000256" key="2">
    <source>
        <dbReference type="ARBA" id="ARBA00022448"/>
    </source>
</evidence>
<feature type="domain" description="TonB-dependent receptor plug" evidence="12">
    <location>
        <begin position="188"/>
        <end position="290"/>
    </location>
</feature>